<dbReference type="Proteomes" id="UP000799753">
    <property type="component" value="Unassembled WGS sequence"/>
</dbReference>
<reference evidence="2" key="1">
    <citation type="journal article" date="2020" name="Stud. Mycol.">
        <title>101 Dothideomycetes genomes: a test case for predicting lifestyles and emergence of pathogens.</title>
        <authorList>
            <person name="Haridas S."/>
            <person name="Albert R."/>
            <person name="Binder M."/>
            <person name="Bloem J."/>
            <person name="Labutti K."/>
            <person name="Salamov A."/>
            <person name="Andreopoulos B."/>
            <person name="Baker S."/>
            <person name="Barry K."/>
            <person name="Bills G."/>
            <person name="Bluhm B."/>
            <person name="Cannon C."/>
            <person name="Castanera R."/>
            <person name="Culley D."/>
            <person name="Daum C."/>
            <person name="Ezra D."/>
            <person name="Gonzalez J."/>
            <person name="Henrissat B."/>
            <person name="Kuo A."/>
            <person name="Liang C."/>
            <person name="Lipzen A."/>
            <person name="Lutzoni F."/>
            <person name="Magnuson J."/>
            <person name="Mondo S."/>
            <person name="Nolan M."/>
            <person name="Ohm R."/>
            <person name="Pangilinan J."/>
            <person name="Park H.-J."/>
            <person name="Ramirez L."/>
            <person name="Alfaro M."/>
            <person name="Sun H."/>
            <person name="Tritt A."/>
            <person name="Yoshinaga Y."/>
            <person name="Zwiers L.-H."/>
            <person name="Turgeon B."/>
            <person name="Goodwin S."/>
            <person name="Spatafora J."/>
            <person name="Crous P."/>
            <person name="Grigoriev I."/>
        </authorList>
    </citation>
    <scope>NUCLEOTIDE SEQUENCE</scope>
    <source>
        <strain evidence="2">CBS 473.64</strain>
    </source>
</reference>
<protein>
    <recommendedName>
        <fullName evidence="4">Mediator complex subunit 8</fullName>
    </recommendedName>
</protein>
<proteinExistence type="predicted"/>
<feature type="compositionally biased region" description="Acidic residues" evidence="1">
    <location>
        <begin position="150"/>
        <end position="160"/>
    </location>
</feature>
<organism evidence="2 3">
    <name type="scientific">Massarina eburnea CBS 473.64</name>
    <dbReference type="NCBI Taxonomy" id="1395130"/>
    <lineage>
        <taxon>Eukaryota</taxon>
        <taxon>Fungi</taxon>
        <taxon>Dikarya</taxon>
        <taxon>Ascomycota</taxon>
        <taxon>Pezizomycotina</taxon>
        <taxon>Dothideomycetes</taxon>
        <taxon>Pleosporomycetidae</taxon>
        <taxon>Pleosporales</taxon>
        <taxon>Massarineae</taxon>
        <taxon>Massarinaceae</taxon>
        <taxon>Massarina</taxon>
    </lineage>
</organism>
<name>A0A6A6S5Z5_9PLEO</name>
<dbReference type="Gene3D" id="1.20.58.1710">
    <property type="match status" value="1"/>
</dbReference>
<evidence type="ECO:0000313" key="3">
    <source>
        <dbReference type="Proteomes" id="UP000799753"/>
    </source>
</evidence>
<keyword evidence="3" id="KW-1185">Reference proteome</keyword>
<dbReference type="EMBL" id="MU006780">
    <property type="protein sequence ID" value="KAF2643020.1"/>
    <property type="molecule type" value="Genomic_DNA"/>
</dbReference>
<feature type="compositionally biased region" description="Basic and acidic residues" evidence="1">
    <location>
        <begin position="221"/>
        <end position="236"/>
    </location>
</feature>
<feature type="region of interest" description="Disordered" evidence="1">
    <location>
        <begin position="138"/>
        <end position="160"/>
    </location>
</feature>
<dbReference type="OrthoDB" id="5329317at2759"/>
<sequence length="267" mass="29158">MNQKQNPPAAMAGQPGPAEVAALNSLRQKLLPLVYQLDGMKNEMANPIKPPDWPAIQRATASANSLISSIQSLLNDDPDTTKIFASLHPYPISPYPISDPLLGNIATTHLRKGLEVHEQDWVTSRLAKAASFAVVPPEWEIEPWQPKDPDAEDDEDGADDGEDIAAKKVKRLVGTLNEDQIAELWAQSADIVEEEMANVDPQPGEDDDEEEEDEDEEMEGTDEKPDAGSGKGKEKAVVAQPLMPLEVLHKFMTTGAVMVEPQFQPPA</sequence>
<dbReference type="AlphaFoldDB" id="A0A6A6S5Z5"/>
<feature type="region of interest" description="Disordered" evidence="1">
    <location>
        <begin position="186"/>
        <end position="238"/>
    </location>
</feature>
<feature type="compositionally biased region" description="Acidic residues" evidence="1">
    <location>
        <begin position="191"/>
        <end position="220"/>
    </location>
</feature>
<evidence type="ECO:0000256" key="1">
    <source>
        <dbReference type="SAM" id="MobiDB-lite"/>
    </source>
</evidence>
<accession>A0A6A6S5Z5</accession>
<gene>
    <name evidence="2" type="ORF">P280DRAFT_515459</name>
</gene>
<evidence type="ECO:0008006" key="4">
    <source>
        <dbReference type="Google" id="ProtNLM"/>
    </source>
</evidence>
<evidence type="ECO:0000313" key="2">
    <source>
        <dbReference type="EMBL" id="KAF2643020.1"/>
    </source>
</evidence>